<accession>A0AAV3F456</accession>
<feature type="coiled-coil region" evidence="1">
    <location>
        <begin position="126"/>
        <end position="181"/>
    </location>
</feature>
<evidence type="ECO:0000313" key="3">
    <source>
        <dbReference type="EMBL" id="EHO13232.1"/>
    </source>
</evidence>
<keyword evidence="2" id="KW-0812">Transmembrane</keyword>
<dbReference type="Proteomes" id="UP000004834">
    <property type="component" value="Unassembled WGS sequence"/>
</dbReference>
<evidence type="ECO:0000313" key="4">
    <source>
        <dbReference type="Proteomes" id="UP000004834"/>
    </source>
</evidence>
<reference evidence="3 4" key="1">
    <citation type="submission" date="2011-11" db="EMBL/GenBank/DDBJ databases">
        <title>The Genome Sequence of Myroides odoratimimus CIP 101113.</title>
        <authorList>
            <person name="Earl A."/>
            <person name="Ward D."/>
            <person name="Feldgarden M."/>
            <person name="Gevers D."/>
            <person name="Huys G."/>
            <person name="Young S.K."/>
            <person name="Zeng Q."/>
            <person name="Gargeya S."/>
            <person name="Fitzgerald M."/>
            <person name="Haas B."/>
            <person name="Abouelleil A."/>
            <person name="Alvarado L."/>
            <person name="Arachchi H.M."/>
            <person name="Berlin A."/>
            <person name="Brown A."/>
            <person name="Chapman S.B."/>
            <person name="Chen Z."/>
            <person name="Dunbar C."/>
            <person name="Freedman E."/>
            <person name="Gearin G."/>
            <person name="Goldberg J."/>
            <person name="Griggs A."/>
            <person name="Gujja S."/>
            <person name="Heiman D."/>
            <person name="Howarth C."/>
            <person name="Larson L."/>
            <person name="Lui A."/>
            <person name="MacDonald P.J.P."/>
            <person name="Montmayeur A."/>
            <person name="Murphy C."/>
            <person name="Neiman D."/>
            <person name="Pearson M."/>
            <person name="Priest M."/>
            <person name="Roberts A."/>
            <person name="Saif S."/>
            <person name="Shea T."/>
            <person name="Shenoy N."/>
            <person name="Sisk P."/>
            <person name="Stolte C."/>
            <person name="Sykes S."/>
            <person name="Wortman J."/>
            <person name="Nusbaum C."/>
            <person name="Birren B."/>
        </authorList>
    </citation>
    <scope>NUCLEOTIDE SEQUENCE [LARGE SCALE GENOMIC DNA]</scope>
    <source>
        <strain evidence="3 4">CIP 101113</strain>
    </source>
</reference>
<name>A0AAV3F456_9FLAO</name>
<organism evidence="3 4">
    <name type="scientific">Myroides odoratimimus CIP 101113</name>
    <dbReference type="NCBI Taxonomy" id="883154"/>
    <lineage>
        <taxon>Bacteria</taxon>
        <taxon>Pseudomonadati</taxon>
        <taxon>Bacteroidota</taxon>
        <taxon>Flavobacteriia</taxon>
        <taxon>Flavobacteriales</taxon>
        <taxon>Flavobacteriaceae</taxon>
        <taxon>Myroides</taxon>
    </lineage>
</organism>
<sequence length="365" mass="42130">MDDIKNNLQEIKEYTMDRLKMPIFFYYFVLLAVWNWDIILLVLKSEASIESIILKIKNDKFESGRYLYPLVIAIGGNIVFPLIMYGIDFPLSWINKGRNQKTSEVELAKAKIEHNIQQERTGSVTLDALNIQLKVLNQDKISLTKALDETSKKLDINENTLEEKNNSLTIKEDEISELKQIVLSYESSIGFYDFSEEINNFSELLQFFIKKELTEEGILTLLNKIFNENNHSTKVTIENVKGYDILLRSKIIREYIDGNITYIKLLPSGIKFMYWLGGMISDQNDGTEILRIFDKIKEANLVNAFENTAINIKKGIALKESQKGLNLFLSLGLMDFESFSDYDNTTKYFLTDIGEKILLKISLKN</sequence>
<feature type="transmembrane region" description="Helical" evidence="2">
    <location>
        <begin position="66"/>
        <end position="87"/>
    </location>
</feature>
<feature type="transmembrane region" description="Helical" evidence="2">
    <location>
        <begin position="24"/>
        <end position="45"/>
    </location>
</feature>
<protein>
    <submittedName>
        <fullName evidence="3">Uncharacterized protein</fullName>
    </submittedName>
</protein>
<comment type="caution">
    <text evidence="3">The sequence shown here is derived from an EMBL/GenBank/DDBJ whole genome shotgun (WGS) entry which is preliminary data.</text>
</comment>
<gene>
    <name evidence="3" type="ORF">HMPREF9715_01387</name>
</gene>
<proteinExistence type="predicted"/>
<dbReference type="AlphaFoldDB" id="A0AAV3F456"/>
<dbReference type="EMBL" id="AGEE01000011">
    <property type="protein sequence ID" value="EHO13232.1"/>
    <property type="molecule type" value="Genomic_DNA"/>
</dbReference>
<evidence type="ECO:0000256" key="2">
    <source>
        <dbReference type="SAM" id="Phobius"/>
    </source>
</evidence>
<keyword evidence="2" id="KW-1133">Transmembrane helix</keyword>
<evidence type="ECO:0000256" key="1">
    <source>
        <dbReference type="SAM" id="Coils"/>
    </source>
</evidence>
<keyword evidence="1" id="KW-0175">Coiled coil</keyword>
<dbReference type="RefSeq" id="WP_006263265.1">
    <property type="nucleotide sequence ID" value="NZ_JH590837.1"/>
</dbReference>
<keyword evidence="2" id="KW-0472">Membrane</keyword>